<evidence type="ECO:0000313" key="2">
    <source>
        <dbReference type="EMBL" id="KNZ42532.1"/>
    </source>
</evidence>
<dbReference type="PANTHER" id="PTHR43000">
    <property type="entry name" value="DTDP-D-GLUCOSE 4,6-DEHYDRATASE-RELATED"/>
    <property type="match status" value="1"/>
</dbReference>
<dbReference type="NCBIfam" id="TIGR02622">
    <property type="entry name" value="CDP_4_6_dhtase"/>
    <property type="match status" value="1"/>
</dbReference>
<dbReference type="PATRIC" id="fig|52689.4.peg.365"/>
<comment type="caution">
    <text evidence="2">The sequence shown here is derived from an EMBL/GenBank/DDBJ whole genome shotgun (WGS) entry which is preliminary data.</text>
</comment>
<keyword evidence="3" id="KW-1185">Reference proteome</keyword>
<evidence type="ECO:0000259" key="1">
    <source>
        <dbReference type="Pfam" id="PF16363"/>
    </source>
</evidence>
<dbReference type="InterPro" id="IPR013445">
    <property type="entry name" value="CDP_4_6_deHydtase"/>
</dbReference>
<name>A0A0L6U2G1_9FIRM</name>
<dbReference type="InterPro" id="IPR016040">
    <property type="entry name" value="NAD(P)-bd_dom"/>
</dbReference>
<dbReference type="EMBL" id="LGYO01000012">
    <property type="protein sequence ID" value="KNZ42532.1"/>
    <property type="molecule type" value="Genomic_DNA"/>
</dbReference>
<evidence type="ECO:0000313" key="3">
    <source>
        <dbReference type="Proteomes" id="UP000036873"/>
    </source>
</evidence>
<proteinExistence type="predicted"/>
<dbReference type="SUPFAM" id="SSF51735">
    <property type="entry name" value="NAD(P)-binding Rossmann-fold domains"/>
    <property type="match status" value="1"/>
</dbReference>
<dbReference type="Gene3D" id="3.40.50.720">
    <property type="entry name" value="NAD(P)-binding Rossmann-like Domain"/>
    <property type="match status" value="1"/>
</dbReference>
<dbReference type="CDD" id="cd05252">
    <property type="entry name" value="CDP_GD_SDR_e"/>
    <property type="match status" value="1"/>
</dbReference>
<dbReference type="STRING" id="52689.AKG39_06340"/>
<feature type="domain" description="NAD(P)-binding" evidence="1">
    <location>
        <begin position="12"/>
        <end position="324"/>
    </location>
</feature>
<dbReference type="OrthoDB" id="9779041at2"/>
<protein>
    <submittedName>
        <fullName evidence="2">CDP-glucose 4,6-dehydratase</fullName>
    </submittedName>
</protein>
<dbReference type="InterPro" id="IPR036291">
    <property type="entry name" value="NAD(P)-bd_dom_sf"/>
</dbReference>
<accession>A0A0L6U2G1</accession>
<organism evidence="2 3">
    <name type="scientific">Acetobacterium bakii</name>
    <dbReference type="NCBI Taxonomy" id="52689"/>
    <lineage>
        <taxon>Bacteria</taxon>
        <taxon>Bacillati</taxon>
        <taxon>Bacillota</taxon>
        <taxon>Clostridia</taxon>
        <taxon>Eubacteriales</taxon>
        <taxon>Eubacteriaceae</taxon>
        <taxon>Acetobacterium</taxon>
    </lineage>
</organism>
<dbReference type="Proteomes" id="UP000036873">
    <property type="component" value="Unassembled WGS sequence"/>
</dbReference>
<reference evidence="3" key="1">
    <citation type="submission" date="2015-07" db="EMBL/GenBank/DDBJ databases">
        <title>Draft genome sequence of Acetobacterium bakii DSM 8293, a potential psychrophilic chemical producer through syngas fermentation.</title>
        <authorList>
            <person name="Song Y."/>
            <person name="Hwang S."/>
            <person name="Cho B.-K."/>
        </authorList>
    </citation>
    <scope>NUCLEOTIDE SEQUENCE [LARGE SCALE GENOMIC DNA]</scope>
    <source>
        <strain evidence="3">DSM 8239</strain>
    </source>
</reference>
<dbReference type="AlphaFoldDB" id="A0A0L6U2G1"/>
<gene>
    <name evidence="2" type="ORF">AKG39_06340</name>
</gene>
<dbReference type="RefSeq" id="WP_050739535.1">
    <property type="nucleotide sequence ID" value="NZ_LGYO01000012.1"/>
</dbReference>
<sequence length="355" mass="40480">MLDFFRDKRIFMTGHTGFKGTWLSKILINSGAVVTGYALAPPTESSLFRLSKIENKMNSIIGDILDFEHLKMSFDIAQPEIVIHLAAQPLVRDSYSDPRGTYETNVMGTVNILECVRKNTCVKSFLNVTTDKVYQNSEWAWGYRESDPLDGYDPYSNSKSCSELVTHSYKNSFFFDRDIAISTARAGNVLGGGDFANDRIIPDCVRAVKNEDPIIIRNPYSTRPYQHVLEPLYAYLMIIQKQYQNNKYADYYNIGPDESDCITTGELVNLFCSKWEKATGIKQTWVNKFDGGPHEANFLKLDCSKIKTVFGWKPRWNIEITIEKTVEWTIAFFDGDNISSIMDKQNDDFLQGGIE</sequence>
<dbReference type="Pfam" id="PF16363">
    <property type="entry name" value="GDP_Man_Dehyd"/>
    <property type="match status" value="1"/>
</dbReference>
<dbReference type="Gene3D" id="3.90.25.10">
    <property type="entry name" value="UDP-galactose 4-epimerase, domain 1"/>
    <property type="match status" value="1"/>
</dbReference>